<keyword evidence="5" id="KW-1185">Reference proteome</keyword>
<dbReference type="AlphaFoldDB" id="A0AAW4W0D3"/>
<feature type="chain" id="PRO_5043755910" evidence="2">
    <location>
        <begin position="21"/>
        <end position="880"/>
    </location>
</feature>
<evidence type="ECO:0000259" key="3">
    <source>
        <dbReference type="PROSITE" id="PS51272"/>
    </source>
</evidence>
<accession>A0AAW4W0D3</accession>
<dbReference type="PROSITE" id="PS51272">
    <property type="entry name" value="SLH"/>
    <property type="match status" value="2"/>
</dbReference>
<evidence type="ECO:0000256" key="2">
    <source>
        <dbReference type="SAM" id="SignalP"/>
    </source>
</evidence>
<evidence type="ECO:0000313" key="5">
    <source>
        <dbReference type="Proteomes" id="UP001298753"/>
    </source>
</evidence>
<feature type="domain" description="SLH" evidence="3">
    <location>
        <begin position="11"/>
        <end position="75"/>
    </location>
</feature>
<dbReference type="EMBL" id="JAJEPX010000010">
    <property type="protein sequence ID" value="MCC2176493.1"/>
    <property type="molecule type" value="Genomic_DNA"/>
</dbReference>
<protein>
    <submittedName>
        <fullName evidence="4">S-layer homology domain-containing protein</fullName>
    </submittedName>
</protein>
<gene>
    <name evidence="4" type="ORF">LKD22_05020</name>
</gene>
<feature type="signal peptide" evidence="2">
    <location>
        <begin position="1"/>
        <end position="20"/>
    </location>
</feature>
<name>A0AAW4W0D3_9FIRM</name>
<organism evidence="4 5">
    <name type="scientific">Agathobaculum butyriciproducens</name>
    <dbReference type="NCBI Taxonomy" id="1628085"/>
    <lineage>
        <taxon>Bacteria</taxon>
        <taxon>Bacillati</taxon>
        <taxon>Bacillota</taxon>
        <taxon>Clostridia</taxon>
        <taxon>Eubacteriales</taxon>
        <taxon>Butyricicoccaceae</taxon>
        <taxon>Agathobaculum</taxon>
    </lineage>
</organism>
<reference evidence="4 5" key="1">
    <citation type="submission" date="2021-10" db="EMBL/GenBank/DDBJ databases">
        <title>Anaerobic single-cell dispensing facilitates the cultivation of human gut bacteria.</title>
        <authorList>
            <person name="Afrizal A."/>
        </authorList>
    </citation>
    <scope>NUCLEOTIDE SEQUENCE [LARGE SCALE GENOMIC DNA]</scope>
    <source>
        <strain evidence="4 5">CLA-AA-H270</strain>
    </source>
</reference>
<dbReference type="Pfam" id="PF00395">
    <property type="entry name" value="SLH"/>
    <property type="match status" value="2"/>
</dbReference>
<dbReference type="RefSeq" id="WP_227600422.1">
    <property type="nucleotide sequence ID" value="NZ_JAJEPX010000010.1"/>
</dbReference>
<sequence>MLAFACAFTMFASAAFTDQADIKVDSDVVDTLVSLGVVNGYDDGSFKPNGTVTRAEMAKMIYVLRTGNSDASAYNDDKTSFTDIGTHWARGYIKYCQSLGIIAGKSNTKFVPNDKVTAQEAAKMLLVTLGYDANKAGLVGINWTSRTNALADENGLLEDVNTSFTGPCPRQYAAQLIYNAIDAPTVVWRDDAYTTNNYGNGDNPTIGEKYMGLHSVEGILTYFQKEDGKSTYNATVENITKKDGTTLFGKDIIAEQNFTKIAKDYFSMKNQKVKVLYKESDKVYGIFALTDSNTVISGLLGDFGEDGGKLKYDGKKYSLANPNTVYVNNSDVKAADVATYADAAKGITKAYNATAISNNDSAKISRLDVAAFAVAQVTYVGKDYINVSYKANNGTQGNPTFKTKLEADDVTYPSDIKKDDYVAVTADVNTADGNVGVTKLDLVTGKITTTKKSPSEDGYKITIDGTTYEKAGDPNGKVKDLTLNSTVSIVVKGDYFVFVDDTNAEAKDIGMMTEIYKEGNRFVATVIKADGSSQKMTLKKTDGYYENGTSTTPKEFDSAVKNGTKAPVLVSYSKSGDDYKVKVLSDKEKAGYDVFDTQTANTVDNKRFTKTSSGKVVSAIDDNATVFVRYKTDSYKVVTGKDLKNWKDTVKFDSTVLADASNSVNYAKVVMADLKDDSMAGGSDVNYGYVYTVESGSNTDEDEYKVIYAWNGSETVELWSDDMSQKISTGNVVEYSIDGNVETVNGAKTEVTIDNIYGKDNNAWTKAAVLGGDYGTDKKGTAYVYATTADVVDKNVDTTAIKLDKDDDAIILFVDTSDDGKNDTGLALSDNMDLSSFAQDTGDGYKVNAVFFKTTDKNGETGKNIIVIDTTGELDNSITK</sequence>
<feature type="domain" description="SLH" evidence="3">
    <location>
        <begin position="76"/>
        <end position="139"/>
    </location>
</feature>
<keyword evidence="2" id="KW-0732">Signal</keyword>
<keyword evidence="1" id="KW-0677">Repeat</keyword>
<dbReference type="InterPro" id="IPR001119">
    <property type="entry name" value="SLH_dom"/>
</dbReference>
<comment type="caution">
    <text evidence="4">The sequence shown here is derived from an EMBL/GenBank/DDBJ whole genome shotgun (WGS) entry which is preliminary data.</text>
</comment>
<proteinExistence type="predicted"/>
<evidence type="ECO:0000256" key="1">
    <source>
        <dbReference type="ARBA" id="ARBA00022737"/>
    </source>
</evidence>
<dbReference type="Proteomes" id="UP001298753">
    <property type="component" value="Unassembled WGS sequence"/>
</dbReference>
<evidence type="ECO:0000313" key="4">
    <source>
        <dbReference type="EMBL" id="MCC2176493.1"/>
    </source>
</evidence>